<keyword evidence="2" id="KW-1133">Transmembrane helix</keyword>
<dbReference type="Gene3D" id="3.20.20.370">
    <property type="entry name" value="Glycoside hydrolase/deacetylase"/>
    <property type="match status" value="1"/>
</dbReference>
<dbReference type="EMBL" id="LTAZ01000008">
    <property type="protein sequence ID" value="KYH25068.1"/>
    <property type="molecule type" value="Genomic_DNA"/>
</dbReference>
<evidence type="ECO:0000313" key="4">
    <source>
        <dbReference type="Proteomes" id="UP000075321"/>
    </source>
</evidence>
<accession>A0A151ABL1</accession>
<keyword evidence="4" id="KW-1185">Reference proteome</keyword>
<reference evidence="3 4" key="1">
    <citation type="submission" date="2016-02" db="EMBL/GenBank/DDBJ databases">
        <title>Genome sequence of Halalkalicoccus paucihalophilus DSM 24557.</title>
        <authorList>
            <person name="Poehlein A."/>
            <person name="Daniel R."/>
        </authorList>
    </citation>
    <scope>NUCLEOTIDE SEQUENCE [LARGE SCALE GENOMIC DNA]</scope>
    <source>
        <strain evidence="3 4">DSM 24557</strain>
    </source>
</reference>
<dbReference type="InterPro" id="IPR011330">
    <property type="entry name" value="Glyco_hydro/deAcase_b/a-brl"/>
</dbReference>
<name>A0A151ABL1_9EURY</name>
<dbReference type="PATRIC" id="fig|1008153.3.peg.2965"/>
<evidence type="ECO:0000256" key="2">
    <source>
        <dbReference type="SAM" id="Phobius"/>
    </source>
</evidence>
<dbReference type="AlphaFoldDB" id="A0A151ABL1"/>
<sequence length="451" mass="49626">MNGVCSACSADSLAEEQVVEHGCGLMDARSAFAEGCPKCNGSTAEETFEAVETITRCRECGHWQAPPTNATGAISRPASVSFPELPELGQSLTWLPSRLVPKSERRQQLLSSAIVVMVLVSGITGALVASPLLEATPTDAAATDPTWEEYDSIAIFRNDDIQPWYETETMRSVNQVFIEEDVPVTLGVIPNAAGELPLTSDEATCEYLGSLQNDHPGQFEMALHGYTHQPETDFYDGSEFGGLSDAEQADRLAEGHRLLSQCVEPSNTFVPPMNTYDDGTVRAVAESDYTTISGGQWFTDEYYDRDGMGNGTTEFETDGVHHVPETQPFEDWDAYEGGEVPFHDTETLTDAFDESHAENGVYVQMIHYQYFTSEERLDQLREVIRHMKSTDDVGFMTVGQFSAGLENGTIERTEDGWRVLEPIEHTSTQKSASLGLEPTDAEREAEPENGR</sequence>
<dbReference type="SUPFAM" id="SSF88713">
    <property type="entry name" value="Glycoside hydrolase/deacetylase"/>
    <property type="match status" value="1"/>
</dbReference>
<feature type="region of interest" description="Disordered" evidence="1">
    <location>
        <begin position="423"/>
        <end position="451"/>
    </location>
</feature>
<evidence type="ECO:0000256" key="1">
    <source>
        <dbReference type="SAM" id="MobiDB-lite"/>
    </source>
</evidence>
<comment type="caution">
    <text evidence="3">The sequence shown here is derived from an EMBL/GenBank/DDBJ whole genome shotgun (WGS) entry which is preliminary data.</text>
</comment>
<keyword evidence="2" id="KW-0472">Membrane</keyword>
<gene>
    <name evidence="3" type="ORF">HAPAU_28890</name>
</gene>
<dbReference type="Pfam" id="PF10096">
    <property type="entry name" value="DUF2334"/>
    <property type="match status" value="1"/>
</dbReference>
<dbReference type="InterPro" id="IPR018763">
    <property type="entry name" value="DUF2334"/>
</dbReference>
<dbReference type="RefSeq" id="WP_066383855.1">
    <property type="nucleotide sequence ID" value="NZ_LTAZ01000008.1"/>
</dbReference>
<feature type="compositionally biased region" description="Basic and acidic residues" evidence="1">
    <location>
        <begin position="440"/>
        <end position="451"/>
    </location>
</feature>
<dbReference type="Proteomes" id="UP000075321">
    <property type="component" value="Unassembled WGS sequence"/>
</dbReference>
<proteinExistence type="predicted"/>
<feature type="transmembrane region" description="Helical" evidence="2">
    <location>
        <begin position="109"/>
        <end position="133"/>
    </location>
</feature>
<organism evidence="3 4">
    <name type="scientific">Halalkalicoccus paucihalophilus</name>
    <dbReference type="NCBI Taxonomy" id="1008153"/>
    <lineage>
        <taxon>Archaea</taxon>
        <taxon>Methanobacteriati</taxon>
        <taxon>Methanobacteriota</taxon>
        <taxon>Stenosarchaea group</taxon>
        <taxon>Halobacteria</taxon>
        <taxon>Halobacteriales</taxon>
        <taxon>Halococcaceae</taxon>
        <taxon>Halalkalicoccus</taxon>
    </lineage>
</organism>
<dbReference type="OrthoDB" id="306789at2157"/>
<keyword evidence="2" id="KW-0812">Transmembrane</keyword>
<dbReference type="GO" id="GO:0005975">
    <property type="term" value="P:carbohydrate metabolic process"/>
    <property type="evidence" value="ECO:0007669"/>
    <property type="project" value="InterPro"/>
</dbReference>
<protein>
    <submittedName>
        <fullName evidence="3">Uncharacterized protein</fullName>
    </submittedName>
</protein>
<evidence type="ECO:0000313" key="3">
    <source>
        <dbReference type="EMBL" id="KYH25068.1"/>
    </source>
</evidence>